<dbReference type="PANTHER" id="PTHR47623:SF1">
    <property type="entry name" value="OS09G0287300 PROTEIN"/>
    <property type="match status" value="1"/>
</dbReference>
<accession>A0A917CRR7</accession>
<dbReference type="SUPFAM" id="SSF53254">
    <property type="entry name" value="Phosphoglycerate mutase-like"/>
    <property type="match status" value="1"/>
</dbReference>
<organism evidence="1 2">
    <name type="scientific">Rhodococcoides trifolii</name>
    <dbReference type="NCBI Taxonomy" id="908250"/>
    <lineage>
        <taxon>Bacteria</taxon>
        <taxon>Bacillati</taxon>
        <taxon>Actinomycetota</taxon>
        <taxon>Actinomycetes</taxon>
        <taxon>Mycobacteriales</taxon>
        <taxon>Nocardiaceae</taxon>
        <taxon>Rhodococcoides</taxon>
    </lineage>
</organism>
<protein>
    <recommendedName>
        <fullName evidence="3">Histidine phosphatase family protein</fullName>
    </recommendedName>
</protein>
<evidence type="ECO:0000313" key="1">
    <source>
        <dbReference type="EMBL" id="GGF96737.1"/>
    </source>
</evidence>
<keyword evidence="2" id="KW-1185">Reference proteome</keyword>
<name>A0A917CRR7_9NOCA</name>
<dbReference type="EMBL" id="BMCU01000001">
    <property type="protein sequence ID" value="GGF96737.1"/>
    <property type="molecule type" value="Genomic_DNA"/>
</dbReference>
<proteinExistence type="predicted"/>
<dbReference type="AlphaFoldDB" id="A0A917CRR7"/>
<reference evidence="1" key="1">
    <citation type="journal article" date="2014" name="Int. J. Syst. Evol. Microbiol.">
        <title>Complete genome sequence of Corynebacterium casei LMG S-19264T (=DSM 44701T), isolated from a smear-ripened cheese.</title>
        <authorList>
            <consortium name="US DOE Joint Genome Institute (JGI-PGF)"/>
            <person name="Walter F."/>
            <person name="Albersmeier A."/>
            <person name="Kalinowski J."/>
            <person name="Ruckert C."/>
        </authorList>
    </citation>
    <scope>NUCLEOTIDE SEQUENCE</scope>
    <source>
        <strain evidence="1">CCM 7905</strain>
    </source>
</reference>
<dbReference type="InterPro" id="IPR013078">
    <property type="entry name" value="His_Pase_superF_clade-1"/>
</dbReference>
<gene>
    <name evidence="1" type="ORF">GCM10007304_08380</name>
</gene>
<dbReference type="SMART" id="SM00855">
    <property type="entry name" value="PGAM"/>
    <property type="match status" value="1"/>
</dbReference>
<dbReference type="RefSeq" id="WP_229745770.1">
    <property type="nucleotide sequence ID" value="NZ_BMCU01000001.1"/>
</dbReference>
<reference evidence="1" key="2">
    <citation type="submission" date="2020-09" db="EMBL/GenBank/DDBJ databases">
        <authorList>
            <person name="Sun Q."/>
            <person name="Sedlacek I."/>
        </authorList>
    </citation>
    <scope>NUCLEOTIDE SEQUENCE</scope>
    <source>
        <strain evidence="1">CCM 7905</strain>
    </source>
</reference>
<dbReference type="PANTHER" id="PTHR47623">
    <property type="entry name" value="OS09G0287300 PROTEIN"/>
    <property type="match status" value="1"/>
</dbReference>
<sequence>MTRTLILMRHGKSGYPDGVDDHDRPLAARGQYQAGLAGEWIRTNVGAVDAVICSTALRTRETFDATAIDAPVRYEDSVYGGSPEDILEQIALTDDSVRTLMVVGHAPGTPWTALELADDAESEYASWIRTKFPTSGLAVLTTESLWADLTTGRATLIAALRAEPSGT</sequence>
<dbReference type="CDD" id="cd07067">
    <property type="entry name" value="HP_PGM_like"/>
    <property type="match status" value="1"/>
</dbReference>
<evidence type="ECO:0000313" key="2">
    <source>
        <dbReference type="Proteomes" id="UP000654257"/>
    </source>
</evidence>
<dbReference type="InterPro" id="IPR029033">
    <property type="entry name" value="His_PPase_superfam"/>
</dbReference>
<dbReference type="Proteomes" id="UP000654257">
    <property type="component" value="Unassembled WGS sequence"/>
</dbReference>
<evidence type="ECO:0008006" key="3">
    <source>
        <dbReference type="Google" id="ProtNLM"/>
    </source>
</evidence>
<dbReference type="Pfam" id="PF00300">
    <property type="entry name" value="His_Phos_1"/>
    <property type="match status" value="1"/>
</dbReference>
<comment type="caution">
    <text evidence="1">The sequence shown here is derived from an EMBL/GenBank/DDBJ whole genome shotgun (WGS) entry which is preliminary data.</text>
</comment>
<dbReference type="Gene3D" id="3.40.50.1240">
    <property type="entry name" value="Phosphoglycerate mutase-like"/>
    <property type="match status" value="1"/>
</dbReference>